<organism evidence="1 2">
    <name type="scientific">Glutinoglossum americanum</name>
    <dbReference type="NCBI Taxonomy" id="1670608"/>
    <lineage>
        <taxon>Eukaryota</taxon>
        <taxon>Fungi</taxon>
        <taxon>Dikarya</taxon>
        <taxon>Ascomycota</taxon>
        <taxon>Pezizomycotina</taxon>
        <taxon>Geoglossomycetes</taxon>
        <taxon>Geoglossales</taxon>
        <taxon>Geoglossaceae</taxon>
        <taxon>Glutinoglossum</taxon>
    </lineage>
</organism>
<proteinExistence type="predicted"/>
<dbReference type="EMBL" id="JAGHQL010000139">
    <property type="protein sequence ID" value="KAH0537577.1"/>
    <property type="molecule type" value="Genomic_DNA"/>
</dbReference>
<sequence length="134" mass="14042">MPASTGRSNKLAWFLPVAEWMTVIRDAVVVGRTREKTRVVGLPKKKEEQIGTVAVVEAVVGIRIEEVEEVGGVEATVDAEVTADAEVIVDAEVIAVAADMETVAVVGVEIVGAAVERAEAADAVDMMAAEAVEI</sequence>
<protein>
    <submittedName>
        <fullName evidence="1">Uncharacterized protein</fullName>
    </submittedName>
</protein>
<evidence type="ECO:0000313" key="1">
    <source>
        <dbReference type="EMBL" id="KAH0537577.1"/>
    </source>
</evidence>
<comment type="caution">
    <text evidence="1">The sequence shown here is derived from an EMBL/GenBank/DDBJ whole genome shotgun (WGS) entry which is preliminary data.</text>
</comment>
<gene>
    <name evidence="1" type="ORF">FGG08_005643</name>
</gene>
<reference evidence="1" key="1">
    <citation type="submission" date="2021-03" db="EMBL/GenBank/DDBJ databases">
        <title>Comparative genomics and phylogenomic investigation of the class Geoglossomycetes provide insights into ecological specialization and systematics.</title>
        <authorList>
            <person name="Melie T."/>
            <person name="Pirro S."/>
            <person name="Miller A.N."/>
            <person name="Quandt A."/>
        </authorList>
    </citation>
    <scope>NUCLEOTIDE SEQUENCE</scope>
    <source>
        <strain evidence="1">GBOQ0MN5Z8</strain>
    </source>
</reference>
<evidence type="ECO:0000313" key="2">
    <source>
        <dbReference type="Proteomes" id="UP000698800"/>
    </source>
</evidence>
<dbReference type="Proteomes" id="UP000698800">
    <property type="component" value="Unassembled WGS sequence"/>
</dbReference>
<name>A0A9P8I536_9PEZI</name>
<dbReference type="AlphaFoldDB" id="A0A9P8I536"/>
<accession>A0A9P8I536</accession>
<keyword evidence="2" id="KW-1185">Reference proteome</keyword>